<protein>
    <submittedName>
        <fullName evidence="2">Uncharacterized protein</fullName>
    </submittedName>
</protein>
<feature type="compositionally biased region" description="Basic residues" evidence="1">
    <location>
        <begin position="1"/>
        <end position="11"/>
    </location>
</feature>
<organism evidence="2 3">
    <name type="scientific">candidate division CPR3 bacterium 4484_211</name>
    <dbReference type="NCBI Taxonomy" id="1968527"/>
    <lineage>
        <taxon>Bacteria</taxon>
        <taxon>Bacteria division CPR3</taxon>
    </lineage>
</organism>
<name>A0A1W9P0X5_UNCC3</name>
<accession>A0A1W9P0X5</accession>
<evidence type="ECO:0000256" key="1">
    <source>
        <dbReference type="SAM" id="MobiDB-lite"/>
    </source>
</evidence>
<feature type="region of interest" description="Disordered" evidence="1">
    <location>
        <begin position="1"/>
        <end position="69"/>
    </location>
</feature>
<gene>
    <name evidence="2" type="ORF">B5M47_01055</name>
</gene>
<evidence type="ECO:0000313" key="2">
    <source>
        <dbReference type="EMBL" id="OQX51423.1"/>
    </source>
</evidence>
<proteinExistence type="predicted"/>
<dbReference type="Proteomes" id="UP000192520">
    <property type="component" value="Unassembled WGS sequence"/>
</dbReference>
<dbReference type="EMBL" id="MZGJ01000004">
    <property type="protein sequence ID" value="OQX51423.1"/>
    <property type="molecule type" value="Genomic_DNA"/>
</dbReference>
<sequence length="94" mass="9659">MSYGAKPRKAPRALGPSSAPPPPAGRRVRVISTGLSVPGGRWNREPLGGVEPPPPPSEGRSSPLSQGLVGRAPRRVFAVGEIHPRIGRGAGLAS</sequence>
<comment type="caution">
    <text evidence="2">The sequence shown here is derived from an EMBL/GenBank/DDBJ whole genome shotgun (WGS) entry which is preliminary data.</text>
</comment>
<dbReference type="AlphaFoldDB" id="A0A1W9P0X5"/>
<reference evidence="3" key="1">
    <citation type="submission" date="2017-03" db="EMBL/GenBank/DDBJ databases">
        <title>Novel pathways for hydrocarbon cycling and metabolic interdependencies in hydrothermal sediment communities.</title>
        <authorList>
            <person name="Dombrowski N."/>
            <person name="Seitz K."/>
            <person name="Teske A."/>
            <person name="Baker B."/>
        </authorList>
    </citation>
    <scope>NUCLEOTIDE SEQUENCE [LARGE SCALE GENOMIC DNA]</scope>
</reference>
<evidence type="ECO:0000313" key="3">
    <source>
        <dbReference type="Proteomes" id="UP000192520"/>
    </source>
</evidence>